<protein>
    <submittedName>
        <fullName evidence="1">Uncharacterized protein</fullName>
    </submittedName>
</protein>
<accession>A0A0E0AS88</accession>
<proteinExistence type="predicted"/>
<dbReference type="Gramene" id="OGLUM08G06730.1">
    <property type="protein sequence ID" value="OGLUM08G06730.1"/>
    <property type="gene ID" value="OGLUM08G06730"/>
</dbReference>
<reference evidence="1" key="1">
    <citation type="submission" date="2015-04" db="UniProtKB">
        <authorList>
            <consortium name="EnsemblPlants"/>
        </authorList>
    </citation>
    <scope>IDENTIFICATION</scope>
</reference>
<name>A0A0E0AS88_9ORYZ</name>
<dbReference type="Proteomes" id="UP000026961">
    <property type="component" value="Chromosome 8"/>
</dbReference>
<reference evidence="1" key="2">
    <citation type="submission" date="2018-05" db="EMBL/GenBank/DDBJ databases">
        <title>OgluRS3 (Oryza glumaepatula Reference Sequence Version 3).</title>
        <authorList>
            <person name="Zhang J."/>
            <person name="Kudrna D."/>
            <person name="Lee S."/>
            <person name="Talag J."/>
            <person name="Welchert J."/>
            <person name="Wing R.A."/>
        </authorList>
    </citation>
    <scope>NUCLEOTIDE SEQUENCE [LARGE SCALE GENOMIC DNA]</scope>
</reference>
<evidence type="ECO:0000313" key="1">
    <source>
        <dbReference type="EnsemblPlants" id="OGLUM08G06730.1"/>
    </source>
</evidence>
<evidence type="ECO:0000313" key="2">
    <source>
        <dbReference type="Proteomes" id="UP000026961"/>
    </source>
</evidence>
<dbReference type="HOGENOM" id="CLU_2658052_0_0_1"/>
<dbReference type="AlphaFoldDB" id="A0A0E0AS88"/>
<organism evidence="1">
    <name type="scientific">Oryza glumipatula</name>
    <dbReference type="NCBI Taxonomy" id="40148"/>
    <lineage>
        <taxon>Eukaryota</taxon>
        <taxon>Viridiplantae</taxon>
        <taxon>Streptophyta</taxon>
        <taxon>Embryophyta</taxon>
        <taxon>Tracheophyta</taxon>
        <taxon>Spermatophyta</taxon>
        <taxon>Magnoliopsida</taxon>
        <taxon>Liliopsida</taxon>
        <taxon>Poales</taxon>
        <taxon>Poaceae</taxon>
        <taxon>BOP clade</taxon>
        <taxon>Oryzoideae</taxon>
        <taxon>Oryzeae</taxon>
        <taxon>Oryzinae</taxon>
        <taxon>Oryza</taxon>
    </lineage>
</organism>
<sequence>MLSTLLRSKFCSHVGPSVRSTPEEVVNLTVSGSGSSSSRRDADDFTGKVWPALGHDMAVAAMTSAVQGRKKEAS</sequence>
<dbReference type="EnsemblPlants" id="OGLUM08G06730.1">
    <property type="protein sequence ID" value="OGLUM08G06730.1"/>
    <property type="gene ID" value="OGLUM08G06730"/>
</dbReference>
<keyword evidence="2" id="KW-1185">Reference proteome</keyword>